<evidence type="ECO:0000313" key="4">
    <source>
        <dbReference type="Proteomes" id="UP000076580"/>
    </source>
</evidence>
<dbReference type="STRING" id="98403.A0A151GRY8"/>
<organism evidence="3 4">
    <name type="scientific">Drechmeria coniospora</name>
    <name type="common">Nematophagous fungus</name>
    <name type="synonym">Meria coniospora</name>
    <dbReference type="NCBI Taxonomy" id="98403"/>
    <lineage>
        <taxon>Eukaryota</taxon>
        <taxon>Fungi</taxon>
        <taxon>Dikarya</taxon>
        <taxon>Ascomycota</taxon>
        <taxon>Pezizomycotina</taxon>
        <taxon>Sordariomycetes</taxon>
        <taxon>Hypocreomycetidae</taxon>
        <taxon>Hypocreales</taxon>
        <taxon>Ophiocordycipitaceae</taxon>
        <taxon>Drechmeria</taxon>
    </lineage>
</organism>
<feature type="region of interest" description="Disordered" evidence="1">
    <location>
        <begin position="36"/>
        <end position="57"/>
    </location>
</feature>
<feature type="signal peptide" evidence="2">
    <location>
        <begin position="1"/>
        <end position="17"/>
    </location>
</feature>
<dbReference type="AlphaFoldDB" id="A0A151GRY8"/>
<dbReference type="GeneID" id="63713653"/>
<dbReference type="EMBL" id="LAYC01000001">
    <property type="protein sequence ID" value="KYK59876.1"/>
    <property type="molecule type" value="Genomic_DNA"/>
</dbReference>
<comment type="caution">
    <text evidence="3">The sequence shown here is derived from an EMBL/GenBank/DDBJ whole genome shotgun (WGS) entry which is preliminary data.</text>
</comment>
<dbReference type="OrthoDB" id="5154031at2759"/>
<evidence type="ECO:0000256" key="2">
    <source>
        <dbReference type="SAM" id="SignalP"/>
    </source>
</evidence>
<gene>
    <name evidence="3" type="ORF">DCS_01010</name>
</gene>
<evidence type="ECO:0000313" key="3">
    <source>
        <dbReference type="EMBL" id="KYK59876.1"/>
    </source>
</evidence>
<dbReference type="Proteomes" id="UP000076580">
    <property type="component" value="Chromosome 01"/>
</dbReference>
<evidence type="ECO:0000256" key="1">
    <source>
        <dbReference type="SAM" id="MobiDB-lite"/>
    </source>
</evidence>
<protein>
    <recommendedName>
        <fullName evidence="5">Adhesin protein Mad2</fullName>
    </recommendedName>
</protein>
<evidence type="ECO:0008006" key="5">
    <source>
        <dbReference type="Google" id="ProtNLM"/>
    </source>
</evidence>
<feature type="chain" id="PRO_5007580866" description="Adhesin protein Mad2" evidence="2">
    <location>
        <begin position="18"/>
        <end position="324"/>
    </location>
</feature>
<proteinExistence type="predicted"/>
<keyword evidence="2" id="KW-0732">Signal</keyword>
<accession>A0A151GRY8</accession>
<dbReference type="RefSeq" id="XP_040659228.1">
    <property type="nucleotide sequence ID" value="XM_040798345.1"/>
</dbReference>
<feature type="compositionally biased region" description="Polar residues" evidence="1">
    <location>
        <begin position="38"/>
        <end position="55"/>
    </location>
</feature>
<name>A0A151GRY8_DRECN</name>
<reference evidence="3 4" key="1">
    <citation type="journal article" date="2016" name="Sci. Rep.">
        <title>Insights into Adaptations to a Near-Obligate Nematode Endoparasitic Lifestyle from the Finished Genome of Drechmeria coniospora.</title>
        <authorList>
            <person name="Zhang L."/>
            <person name="Zhou Z."/>
            <person name="Guo Q."/>
            <person name="Fokkens L."/>
            <person name="Miskei M."/>
            <person name="Pocsi I."/>
            <person name="Zhang W."/>
            <person name="Chen M."/>
            <person name="Wang L."/>
            <person name="Sun Y."/>
            <person name="Donzelli B.G."/>
            <person name="Gibson D.M."/>
            <person name="Nelson D.R."/>
            <person name="Luo J.G."/>
            <person name="Rep M."/>
            <person name="Liu H."/>
            <person name="Yang S."/>
            <person name="Wang J."/>
            <person name="Krasnoff S.B."/>
            <person name="Xu Y."/>
            <person name="Molnar I."/>
            <person name="Lin M."/>
        </authorList>
    </citation>
    <scope>NUCLEOTIDE SEQUENCE [LARGE SCALE GENOMIC DNA]</scope>
    <source>
        <strain evidence="3 4">ARSEF 6962</strain>
    </source>
</reference>
<keyword evidence="4" id="KW-1185">Reference proteome</keyword>
<sequence length="324" mass="33891">MRSAILAAASMAAVVSAYEAPSAAYEAPSQAYEAPSQAYETSSQAYESPAPTSAYESPAPAPVHVGLGLNVTATISIDICIGLDVKLPFGLKIESDRCPSSPPSSGCTNVWHPPHQINMDGCDENNHKEWHYVHPCTDCAQTYPAHTWGVSTVTETQVQTVTSCAPEVTDCPARVTTVVVPGTTTICPVPVVPTTMVTYHIPSGVPPTYVAPPVTYAPPPVTYEQPIATYATPTQQPPMTYEQPPVSYVAPTQAPPVYQPPVSYSPPQAPSDVYQAPPAGTLAPVSPSYPAPGNYTKPPVVVAGASANKVGAVAFIGLVAAFFL</sequence>
<dbReference type="InParanoid" id="A0A151GRY8"/>